<comment type="catalytic activity">
    <reaction evidence="1">
        <text>[GlcNAc-(1-&gt;4)-Mur2Ac(oyl-L-Ala-gamma-D-Glu-L-Lys-D-Ala-D-Ala)](n)-di-trans,octa-cis-undecaprenyl diphosphate + beta-D-GlcNAc-(1-&gt;4)-Mur2Ac(oyl-L-Ala-gamma-D-Glu-L-Lys-D-Ala-D-Ala)-di-trans,octa-cis-undecaprenyl diphosphate = [GlcNAc-(1-&gt;4)-Mur2Ac(oyl-L-Ala-gamma-D-Glu-L-Lys-D-Ala-D-Ala)](n+1)-di-trans,octa-cis-undecaprenyl diphosphate + di-trans,octa-cis-undecaprenyl diphosphate + H(+)</text>
        <dbReference type="Rhea" id="RHEA:23708"/>
        <dbReference type="Rhea" id="RHEA-COMP:9602"/>
        <dbReference type="Rhea" id="RHEA-COMP:9603"/>
        <dbReference type="ChEBI" id="CHEBI:15378"/>
        <dbReference type="ChEBI" id="CHEBI:58405"/>
        <dbReference type="ChEBI" id="CHEBI:60033"/>
        <dbReference type="ChEBI" id="CHEBI:78435"/>
        <dbReference type="EC" id="2.4.99.28"/>
    </reaction>
</comment>
<keyword evidence="4" id="KW-1185">Reference proteome</keyword>
<dbReference type="GO" id="GO:0016757">
    <property type="term" value="F:glycosyltransferase activity"/>
    <property type="evidence" value="ECO:0007669"/>
    <property type="project" value="UniProtKB-KW"/>
</dbReference>
<evidence type="ECO:0000313" key="4">
    <source>
        <dbReference type="Proteomes" id="UP000824334"/>
    </source>
</evidence>
<keyword evidence="1" id="KW-1133">Transmembrane helix</keyword>
<gene>
    <name evidence="1 3" type="primary">mtgA</name>
    <name evidence="3" type="ORF">KWG56_14560</name>
</gene>
<dbReference type="NCBIfam" id="TIGR02070">
    <property type="entry name" value="mono_pep_trsgly"/>
    <property type="match status" value="1"/>
</dbReference>
<dbReference type="Proteomes" id="UP000824334">
    <property type="component" value="Chromosome"/>
</dbReference>
<accession>A0ABX8TF13</accession>
<keyword evidence="1 3" id="KW-0328">Glycosyltransferase</keyword>
<keyword evidence="1" id="KW-0573">Peptidoglycan synthesis</keyword>
<proteinExistence type="inferred from homology"/>
<comment type="function">
    <text evidence="1">Peptidoglycan polymerase that catalyzes glycan chain elongation from lipid-linked precursors.</text>
</comment>
<name>A0ABX8TF13_9CAUL</name>
<sequence length="230" mass="25747">MTKSKKPRKRRFWLTLILVLALFPFVGVALFAIVPPTPTILMLRQVVRGEGLDYQWRGLNDISPNLVNAVIASEDARFCSHNGFDMDAIQKALDHNADGGRMRGGSTISQQTAKNVFLWPSRDWVRKGLEAGYTVLIETFWGKRRIMEVYLNVVEWAPGVYGAQAASQHWFNKNARDLTPREAARLAAILPAPRRYQAADPGPYVRRRGARVQAAMGTVRGQGLSACVLR</sequence>
<keyword evidence="1" id="KW-0961">Cell wall biogenesis/degradation</keyword>
<evidence type="ECO:0000256" key="1">
    <source>
        <dbReference type="HAMAP-Rule" id="MF_00766"/>
    </source>
</evidence>
<organism evidence="3 4">
    <name type="scientific">Brevundimonas nasdae</name>
    <dbReference type="NCBI Taxonomy" id="172043"/>
    <lineage>
        <taxon>Bacteria</taxon>
        <taxon>Pseudomonadati</taxon>
        <taxon>Pseudomonadota</taxon>
        <taxon>Alphaproteobacteria</taxon>
        <taxon>Caulobacterales</taxon>
        <taxon>Caulobacteraceae</taxon>
        <taxon>Brevundimonas</taxon>
    </lineage>
</organism>
<dbReference type="PANTHER" id="PTHR30400:SF0">
    <property type="entry name" value="BIOSYNTHETIC PEPTIDOGLYCAN TRANSGLYCOSYLASE"/>
    <property type="match status" value="1"/>
</dbReference>
<keyword evidence="1" id="KW-1003">Cell membrane</keyword>
<dbReference type="HAMAP" id="MF_00766">
    <property type="entry name" value="PGT_MtgA"/>
    <property type="match status" value="1"/>
</dbReference>
<dbReference type="RefSeq" id="WP_219352679.1">
    <property type="nucleotide sequence ID" value="NZ_CBFGPT010000027.1"/>
</dbReference>
<keyword evidence="1" id="KW-0812">Transmembrane</keyword>
<dbReference type="InterPro" id="IPR001264">
    <property type="entry name" value="Glyco_trans_51"/>
</dbReference>
<dbReference type="PANTHER" id="PTHR30400">
    <property type="entry name" value="MONOFUNCTIONAL BIOSYNTHETIC PEPTIDOGLYCAN TRANSGLYCOSYLASE"/>
    <property type="match status" value="1"/>
</dbReference>
<protein>
    <recommendedName>
        <fullName evidence="1">Biosynthetic peptidoglycan transglycosylase</fullName>
        <ecNumber evidence="1">2.4.99.28</ecNumber>
    </recommendedName>
    <alternativeName>
        <fullName evidence="1">Glycan polymerase</fullName>
    </alternativeName>
    <alternativeName>
        <fullName evidence="1">Peptidoglycan glycosyltransferase MtgA</fullName>
        <shortName evidence="1">PGT</shortName>
    </alternativeName>
</protein>
<keyword evidence="1" id="KW-0472">Membrane</keyword>
<dbReference type="EC" id="2.4.99.28" evidence="1"/>
<dbReference type="InterPro" id="IPR011812">
    <property type="entry name" value="Pep_trsgly"/>
</dbReference>
<comment type="pathway">
    <text evidence="1">Cell wall biogenesis; peptidoglycan biosynthesis.</text>
</comment>
<comment type="similarity">
    <text evidence="1">Belongs to the glycosyltransferase 51 family.</text>
</comment>
<evidence type="ECO:0000313" key="3">
    <source>
        <dbReference type="EMBL" id="QYC09781.1"/>
    </source>
</evidence>
<reference evidence="3 4" key="1">
    <citation type="submission" date="2021-07" db="EMBL/GenBank/DDBJ databases">
        <title>Isolation and characterization of bacteria from a gold mining with a capacity of golden bioaccumulation.</title>
        <authorList>
            <person name="Yang X.J."/>
        </authorList>
    </citation>
    <scope>NUCLEOTIDE SEQUENCE [LARGE SCALE GENOMIC DNA]</scope>
    <source>
        <strain evidence="3 4">Au29</strain>
    </source>
</reference>
<keyword evidence="1" id="KW-0997">Cell inner membrane</keyword>
<keyword evidence="1" id="KW-0133">Cell shape</keyword>
<dbReference type="EMBL" id="CP080034">
    <property type="protein sequence ID" value="QYC09781.1"/>
    <property type="molecule type" value="Genomic_DNA"/>
</dbReference>
<keyword evidence="1 3" id="KW-0808">Transferase</keyword>
<comment type="subcellular location">
    <subcellularLocation>
        <location evidence="1">Cell inner membrane</location>
        <topology evidence="1">Single-pass membrane protein</topology>
    </subcellularLocation>
</comment>
<dbReference type="Pfam" id="PF00912">
    <property type="entry name" value="Transgly"/>
    <property type="match status" value="1"/>
</dbReference>
<evidence type="ECO:0000259" key="2">
    <source>
        <dbReference type="Pfam" id="PF00912"/>
    </source>
</evidence>
<feature type="domain" description="Glycosyl transferase family 51" evidence="2">
    <location>
        <begin position="53"/>
        <end position="216"/>
    </location>
</feature>
<dbReference type="GeneID" id="94376508"/>